<evidence type="ECO:0000259" key="1">
    <source>
        <dbReference type="Pfam" id="PF12146"/>
    </source>
</evidence>
<comment type="caution">
    <text evidence="2">The sequence shown here is derived from an EMBL/GenBank/DDBJ whole genome shotgun (WGS) entry which is preliminary data.</text>
</comment>
<dbReference type="EMBL" id="BAAAPN010000047">
    <property type="protein sequence ID" value="GAA1760596.1"/>
    <property type="molecule type" value="Genomic_DNA"/>
</dbReference>
<dbReference type="PANTHER" id="PTHR11614">
    <property type="entry name" value="PHOSPHOLIPASE-RELATED"/>
    <property type="match status" value="1"/>
</dbReference>
<dbReference type="InterPro" id="IPR051044">
    <property type="entry name" value="MAG_DAG_Lipase"/>
</dbReference>
<dbReference type="InterPro" id="IPR029058">
    <property type="entry name" value="AB_hydrolase_fold"/>
</dbReference>
<organism evidence="2 3">
    <name type="scientific">Nostocoides vanveenii</name>
    <dbReference type="NCBI Taxonomy" id="330835"/>
    <lineage>
        <taxon>Bacteria</taxon>
        <taxon>Bacillati</taxon>
        <taxon>Actinomycetota</taxon>
        <taxon>Actinomycetes</taxon>
        <taxon>Micrococcales</taxon>
        <taxon>Intrasporangiaceae</taxon>
        <taxon>Nostocoides</taxon>
    </lineage>
</organism>
<proteinExistence type="predicted"/>
<dbReference type="InterPro" id="IPR022742">
    <property type="entry name" value="Hydrolase_4"/>
</dbReference>
<reference evidence="3" key="1">
    <citation type="journal article" date="2019" name="Int. J. Syst. Evol. Microbiol.">
        <title>The Global Catalogue of Microorganisms (GCM) 10K type strain sequencing project: providing services to taxonomists for standard genome sequencing and annotation.</title>
        <authorList>
            <consortium name="The Broad Institute Genomics Platform"/>
            <consortium name="The Broad Institute Genome Sequencing Center for Infectious Disease"/>
            <person name="Wu L."/>
            <person name="Ma J."/>
        </authorList>
    </citation>
    <scope>NUCLEOTIDE SEQUENCE [LARGE SCALE GENOMIC DNA]</scope>
    <source>
        <strain evidence="3">JCM 15591</strain>
    </source>
</reference>
<feature type="domain" description="Serine aminopeptidase S33" evidence="1">
    <location>
        <begin position="26"/>
        <end position="271"/>
    </location>
</feature>
<accession>A0ABP4WR10</accession>
<evidence type="ECO:0000313" key="3">
    <source>
        <dbReference type="Proteomes" id="UP001501475"/>
    </source>
</evidence>
<dbReference type="RefSeq" id="WP_344065617.1">
    <property type="nucleotide sequence ID" value="NZ_BAAAPN010000047.1"/>
</dbReference>
<dbReference type="Pfam" id="PF12146">
    <property type="entry name" value="Hydrolase_4"/>
    <property type="match status" value="1"/>
</dbReference>
<dbReference type="Proteomes" id="UP001501475">
    <property type="component" value="Unassembled WGS sequence"/>
</dbReference>
<sequence>MDITTFTLRSGDGTEIVTDKWSGGADPKAVVIVAHGMGEHSARYQRFGQALVDAGYVAYAPDHRGHGRTAGDPAAYGDFGVGGWEALVGDLGLVVARARAEYPALPVAIFGHSMGSMALQQYLIDHSADIDAAALSGTTAVDIALADLDPDAEPDLSGFNGAFEHRTGYEWLSRDEAEVDTYVADPACGFGLHAGSMRGFKEGPTAASAPDQVAKVRPDLPIYLASGDMDPLAGGGALIELVGQRYRDAGVRDVEVHLYPQARHEILNETNRDEVTADLLGFFDRTIGEAGAAAR</sequence>
<protein>
    <submittedName>
        <fullName evidence="2">Alpha/beta hydrolase</fullName>
    </submittedName>
</protein>
<dbReference type="Gene3D" id="3.40.50.1820">
    <property type="entry name" value="alpha/beta hydrolase"/>
    <property type="match status" value="1"/>
</dbReference>
<dbReference type="SUPFAM" id="SSF53474">
    <property type="entry name" value="alpha/beta-Hydrolases"/>
    <property type="match status" value="1"/>
</dbReference>
<keyword evidence="2" id="KW-0378">Hydrolase</keyword>
<evidence type="ECO:0000313" key="2">
    <source>
        <dbReference type="EMBL" id="GAA1760596.1"/>
    </source>
</evidence>
<keyword evidence="3" id="KW-1185">Reference proteome</keyword>
<dbReference type="GO" id="GO:0016787">
    <property type="term" value="F:hydrolase activity"/>
    <property type="evidence" value="ECO:0007669"/>
    <property type="project" value="UniProtKB-KW"/>
</dbReference>
<gene>
    <name evidence="2" type="ORF">GCM10009810_20170</name>
</gene>
<name>A0ABP4WR10_9MICO</name>